<proteinExistence type="predicted"/>
<protein>
    <submittedName>
        <fullName evidence="2">NIPSNAP family protein</fullName>
    </submittedName>
</protein>
<dbReference type="AlphaFoldDB" id="A0AAU8NMJ0"/>
<dbReference type="InterPro" id="IPR011008">
    <property type="entry name" value="Dimeric_a/b-barrel"/>
</dbReference>
<dbReference type="InterPro" id="IPR012577">
    <property type="entry name" value="NIPSNAP"/>
</dbReference>
<accession>A0AAU8NMJ0</accession>
<evidence type="ECO:0000259" key="1">
    <source>
        <dbReference type="Pfam" id="PF07978"/>
    </source>
</evidence>
<dbReference type="RefSeq" id="WP_342555657.1">
    <property type="nucleotide sequence ID" value="NZ_CP159992.1"/>
</dbReference>
<dbReference type="Gene3D" id="3.30.70.100">
    <property type="match status" value="1"/>
</dbReference>
<organism evidence="2">
    <name type="scientific">Paenibacillus sp. AN1007</name>
    <dbReference type="NCBI Taxonomy" id="3151385"/>
    <lineage>
        <taxon>Bacteria</taxon>
        <taxon>Bacillati</taxon>
        <taxon>Bacillota</taxon>
        <taxon>Bacilli</taxon>
        <taxon>Bacillales</taxon>
        <taxon>Paenibacillaceae</taxon>
        <taxon>Paenibacillus</taxon>
    </lineage>
</organism>
<name>A0AAU8NMJ0_9BACL</name>
<reference evidence="2" key="1">
    <citation type="submission" date="2024-05" db="EMBL/GenBank/DDBJ databases">
        <title>Draft genome assemblies of 36 bacteria isolated from hibernating arctic ground squirrels.</title>
        <authorList>
            <person name="McKee H."/>
            <person name="Mullen L."/>
            <person name="Drown D.M."/>
            <person name="Duddleston K.N."/>
        </authorList>
    </citation>
    <scope>NUCLEOTIDE SEQUENCE</scope>
    <source>
        <strain evidence="2">AN1007</strain>
    </source>
</reference>
<dbReference type="EMBL" id="CP159992">
    <property type="protein sequence ID" value="XCP97737.1"/>
    <property type="molecule type" value="Genomic_DNA"/>
</dbReference>
<gene>
    <name evidence="2" type="ORF">ABXS70_14000</name>
</gene>
<feature type="domain" description="NIPSNAP" evidence="1">
    <location>
        <begin position="6"/>
        <end position="84"/>
    </location>
</feature>
<evidence type="ECO:0000313" key="2">
    <source>
        <dbReference type="EMBL" id="XCP97737.1"/>
    </source>
</evidence>
<sequence length="118" mass="14469">MIYRRKTYVVASSFVDEFNALFNDILLPAQLKYGARLIGRWHTQLDEENSEIFAMWEYDTMEQYEEIEQKIKADQDHIRRVQERYDQLGRHRSSEVFRQEIRQQFFTSTVDRERTILR</sequence>
<dbReference type="SUPFAM" id="SSF54909">
    <property type="entry name" value="Dimeric alpha+beta barrel"/>
    <property type="match status" value="1"/>
</dbReference>
<dbReference type="Pfam" id="PF07978">
    <property type="entry name" value="NIPSNAP"/>
    <property type="match status" value="1"/>
</dbReference>